<proteinExistence type="predicted"/>
<dbReference type="Pfam" id="PF05973">
    <property type="entry name" value="Gp49"/>
    <property type="match status" value="1"/>
</dbReference>
<dbReference type="Proteomes" id="UP000460298">
    <property type="component" value="Unassembled WGS sequence"/>
</dbReference>
<organism evidence="2 3">
    <name type="scientific">Leptonema illini</name>
    <dbReference type="NCBI Taxonomy" id="183"/>
    <lineage>
        <taxon>Bacteria</taxon>
        <taxon>Pseudomonadati</taxon>
        <taxon>Spirochaetota</taxon>
        <taxon>Spirochaetia</taxon>
        <taxon>Leptospirales</taxon>
        <taxon>Leptospiraceae</taxon>
        <taxon>Leptonema</taxon>
    </lineage>
</organism>
<evidence type="ECO:0000313" key="3">
    <source>
        <dbReference type="Proteomes" id="UP000460298"/>
    </source>
</evidence>
<gene>
    <name evidence="2" type="ORF">F9K24_16160</name>
</gene>
<evidence type="ECO:0000256" key="1">
    <source>
        <dbReference type="SAM" id="MobiDB-lite"/>
    </source>
</evidence>
<protein>
    <submittedName>
        <fullName evidence="2">Type II toxin-antitoxin system RelE/ParE family toxin</fullName>
    </submittedName>
</protein>
<dbReference type="EMBL" id="WBUI01000019">
    <property type="protein sequence ID" value="KAB2930576.1"/>
    <property type="molecule type" value="Genomic_DNA"/>
</dbReference>
<feature type="region of interest" description="Disordered" evidence="1">
    <location>
        <begin position="100"/>
        <end position="129"/>
    </location>
</feature>
<sequence>MAEHIIYAGSYFTVEWYYDRSGESDACQFYFDLNTKERQRAMALFKRMADAGEIKDITKFRNEGDGIYAFKPQPDRFLCFFTRGRRIIVTSGFRKTTEKLPVQEKKRAQNRRDDYENRVQEGTYYEDDL</sequence>
<name>A0A833M0B3_9LEPT</name>
<comment type="caution">
    <text evidence="2">The sequence shown here is derived from an EMBL/GenBank/DDBJ whole genome shotgun (WGS) entry which is preliminary data.</text>
</comment>
<evidence type="ECO:0000313" key="2">
    <source>
        <dbReference type="EMBL" id="KAB2930576.1"/>
    </source>
</evidence>
<feature type="compositionally biased region" description="Basic and acidic residues" evidence="1">
    <location>
        <begin position="100"/>
        <end position="119"/>
    </location>
</feature>
<dbReference type="InterPro" id="IPR009241">
    <property type="entry name" value="HigB-like"/>
</dbReference>
<accession>A0A833M0B3</accession>
<reference evidence="2 3" key="1">
    <citation type="submission" date="2019-10" db="EMBL/GenBank/DDBJ databases">
        <title>Extracellular Electron Transfer in a Candidatus Methanoperedens spp. Enrichment Culture.</title>
        <authorList>
            <person name="Berger S."/>
            <person name="Rangel Shaw D."/>
            <person name="Berben T."/>
            <person name="In 'T Zandt M."/>
            <person name="Frank J."/>
            <person name="Reimann J."/>
            <person name="Jetten M.S.M."/>
            <person name="Welte C.U."/>
        </authorList>
    </citation>
    <scope>NUCLEOTIDE SEQUENCE [LARGE SCALE GENOMIC DNA]</scope>
    <source>
        <strain evidence="2">SB12</strain>
    </source>
</reference>
<dbReference type="AlphaFoldDB" id="A0A833M0B3"/>